<keyword evidence="4" id="KW-1185">Reference proteome</keyword>
<dbReference type="AlphaFoldDB" id="A0A2G5TNS9"/>
<dbReference type="Proteomes" id="UP000230233">
    <property type="component" value="Chromosome V"/>
</dbReference>
<name>A0A2G5TNS9_9PELO</name>
<protein>
    <recommendedName>
        <fullName evidence="5">DDE-1 domain-containing protein</fullName>
    </recommendedName>
</protein>
<accession>A0A2G5TNS9</accession>
<evidence type="ECO:0000259" key="1">
    <source>
        <dbReference type="Pfam" id="PF03184"/>
    </source>
</evidence>
<dbReference type="PANTHER" id="PTHR32525">
    <property type="entry name" value="PROTEIN-TYROSINE-PHOSPHATASE"/>
    <property type="match status" value="1"/>
</dbReference>
<evidence type="ECO:0000313" key="4">
    <source>
        <dbReference type="Proteomes" id="UP000230233"/>
    </source>
</evidence>
<evidence type="ECO:0000259" key="2">
    <source>
        <dbReference type="Pfam" id="PF04236"/>
    </source>
</evidence>
<dbReference type="OrthoDB" id="5852425at2759"/>
<dbReference type="EMBL" id="PDUG01000005">
    <property type="protein sequence ID" value="PIC28965.1"/>
    <property type="molecule type" value="Genomic_DNA"/>
</dbReference>
<comment type="caution">
    <text evidence="3">The sequence shown here is derived from an EMBL/GenBank/DDBJ whole genome shotgun (WGS) entry which is preliminary data.</text>
</comment>
<dbReference type="Pfam" id="PF04236">
    <property type="entry name" value="Transp_Tc5_C"/>
    <property type="match status" value="1"/>
</dbReference>
<evidence type="ECO:0000313" key="3">
    <source>
        <dbReference type="EMBL" id="PIC28965.1"/>
    </source>
</evidence>
<sequence length="540" mass="62354">MINVDKVVDYIHAHWKRLPKKPCLDGDDSNFADFLLEALNSAANGNFEIFKEEFFTEFEEDTKDMNWSPEDEEYHQLNVYNDVEDLPGQPNMIQFSKGEFVHLDKVEEAVEFYGSKSGVTNSGARIRPSFETMKSRFRFIKNSHHLQKIRNYEATKTIKFDRANNLKFISNELGNDVKKHLEDGKILQDSTLRFLIVDIINRNKLDIRFDASDDWILKWKKGFGLSSRKITKFVTNIRHQNRDQIEQESKDFVNQTNQILPFYPSSSVFNADQSGFQLEMYSARTLAMTGSKHVPCVVQNVSSTTHAYTVLPLVSAAGILHKTLFITLKERNGKFPKKGHFKAPNIFVTCHTSHIMTKNLMKTFFEEVVFEPSMPKDALLLVDSWTSWKDQSAIDSVTPPTNHLVVRVIPPGCTGMVQPCDVGIFGSFKKVVKMITAHGQLMYPKYKIYARDETLKLLSLVWWQLCSPKLQPWAQYAWYACGYDVPRPPYFQTPAQYLFPKKVSQECHGNGCSKTSFIKCIYCEEHFCFHHFVLVHHRCC</sequence>
<dbReference type="InterPro" id="IPR004875">
    <property type="entry name" value="DDE_SF_endonuclease_dom"/>
</dbReference>
<feature type="domain" description="DDE-1" evidence="1">
    <location>
        <begin position="338"/>
        <end position="436"/>
    </location>
</feature>
<feature type="domain" description="Transposase Tc5 C-terminal" evidence="2">
    <location>
        <begin position="478"/>
        <end position="540"/>
    </location>
</feature>
<dbReference type="Pfam" id="PF03184">
    <property type="entry name" value="DDE_1"/>
    <property type="match status" value="1"/>
</dbReference>
<dbReference type="GO" id="GO:0003676">
    <property type="term" value="F:nucleic acid binding"/>
    <property type="evidence" value="ECO:0007669"/>
    <property type="project" value="InterPro"/>
</dbReference>
<organism evidence="3 4">
    <name type="scientific">Caenorhabditis nigoni</name>
    <dbReference type="NCBI Taxonomy" id="1611254"/>
    <lineage>
        <taxon>Eukaryota</taxon>
        <taxon>Metazoa</taxon>
        <taxon>Ecdysozoa</taxon>
        <taxon>Nematoda</taxon>
        <taxon>Chromadorea</taxon>
        <taxon>Rhabditida</taxon>
        <taxon>Rhabditina</taxon>
        <taxon>Rhabditomorpha</taxon>
        <taxon>Rhabditoidea</taxon>
        <taxon>Rhabditidae</taxon>
        <taxon>Peloderinae</taxon>
        <taxon>Caenorhabditis</taxon>
    </lineage>
</organism>
<gene>
    <name evidence="3" type="primary">Cnig_chr_V.g20716</name>
    <name evidence="3" type="ORF">B9Z55_020716</name>
</gene>
<reference evidence="4" key="1">
    <citation type="submission" date="2017-10" db="EMBL/GenBank/DDBJ databases">
        <title>Rapid genome shrinkage in a self-fertile nematode reveals novel sperm competition proteins.</title>
        <authorList>
            <person name="Yin D."/>
            <person name="Schwarz E.M."/>
            <person name="Thomas C.G."/>
            <person name="Felde R.L."/>
            <person name="Korf I.F."/>
            <person name="Cutter A.D."/>
            <person name="Schartner C.M."/>
            <person name="Ralston E.J."/>
            <person name="Meyer B.J."/>
            <person name="Haag E.S."/>
        </authorList>
    </citation>
    <scope>NUCLEOTIDE SEQUENCE [LARGE SCALE GENOMIC DNA]</scope>
    <source>
        <strain evidence="4">JU1422</strain>
    </source>
</reference>
<dbReference type="STRING" id="1611254.A0A2G5TNS9"/>
<dbReference type="PANTHER" id="PTHR32525:SF0">
    <property type="entry name" value="DOMAIN OF UNKNOWN FUNCTION WSN DOMAIN-CONTAINING PROTEIN-RELATED"/>
    <property type="match status" value="1"/>
</dbReference>
<dbReference type="InterPro" id="IPR007350">
    <property type="entry name" value="Transposase_Tc5_C"/>
</dbReference>
<evidence type="ECO:0008006" key="5">
    <source>
        <dbReference type="Google" id="ProtNLM"/>
    </source>
</evidence>
<proteinExistence type="predicted"/>